<dbReference type="AlphaFoldDB" id="M5TVF3"/>
<organism evidence="1 2">
    <name type="scientific">Rhodopirellula sallentina SM41</name>
    <dbReference type="NCBI Taxonomy" id="1263870"/>
    <lineage>
        <taxon>Bacteria</taxon>
        <taxon>Pseudomonadati</taxon>
        <taxon>Planctomycetota</taxon>
        <taxon>Planctomycetia</taxon>
        <taxon>Pirellulales</taxon>
        <taxon>Pirellulaceae</taxon>
        <taxon>Rhodopirellula</taxon>
    </lineage>
</organism>
<keyword evidence="2" id="KW-1185">Reference proteome</keyword>
<name>M5TVF3_9BACT</name>
<accession>M5TVF3</accession>
<comment type="caution">
    <text evidence="1">The sequence shown here is derived from an EMBL/GenBank/DDBJ whole genome shotgun (WGS) entry which is preliminary data.</text>
</comment>
<evidence type="ECO:0000313" key="1">
    <source>
        <dbReference type="EMBL" id="EMI53155.1"/>
    </source>
</evidence>
<reference evidence="1 2" key="1">
    <citation type="journal article" date="2013" name="Mar. Genomics">
        <title>Expression of sulfatases in Rhodopirellula baltica and the diversity of sulfatases in the genus Rhodopirellula.</title>
        <authorList>
            <person name="Wegner C.E."/>
            <person name="Richter-Heitmann T."/>
            <person name="Klindworth A."/>
            <person name="Klockow C."/>
            <person name="Richter M."/>
            <person name="Achstetter T."/>
            <person name="Glockner F.O."/>
            <person name="Harder J."/>
        </authorList>
    </citation>
    <scope>NUCLEOTIDE SEQUENCE [LARGE SCALE GENOMIC DNA]</scope>
    <source>
        <strain evidence="1 2">SM41</strain>
    </source>
</reference>
<proteinExistence type="predicted"/>
<evidence type="ECO:0000313" key="2">
    <source>
        <dbReference type="Proteomes" id="UP000011885"/>
    </source>
</evidence>
<dbReference type="EMBL" id="ANOH01000371">
    <property type="protein sequence ID" value="EMI53155.1"/>
    <property type="molecule type" value="Genomic_DNA"/>
</dbReference>
<sequence>MSKRPYFFELPIAVDKTGEIGAMGISADSLLSFFLTAIESEL</sequence>
<gene>
    <name evidence="1" type="ORF">RSSM_05410</name>
</gene>
<dbReference type="PATRIC" id="fig|1263870.3.peg.5737"/>
<protein>
    <submittedName>
        <fullName evidence="1">Uncharacterized protein</fullName>
    </submittedName>
</protein>
<dbReference type="Proteomes" id="UP000011885">
    <property type="component" value="Unassembled WGS sequence"/>
</dbReference>